<feature type="signal peptide" evidence="1">
    <location>
        <begin position="1"/>
        <end position="23"/>
    </location>
</feature>
<name>A0A2L2T3Y1_9HYPO</name>
<keyword evidence="1" id="KW-0732">Signal</keyword>
<reference evidence="3" key="1">
    <citation type="submission" date="2014-10" db="EMBL/GenBank/DDBJ databases">
        <authorList>
            <person name="King R."/>
        </authorList>
    </citation>
    <scope>NUCLEOTIDE SEQUENCE [LARGE SCALE GENOMIC DNA]</scope>
    <source>
        <strain evidence="3">A3/5</strain>
    </source>
</reference>
<accession>A0A2L2T3Y1</accession>
<sequence length="72" mass="7669">MPVNNHLKSTVLGFCKSLCSVLSATVVNDDDDFAAMVTPSNTTLNKAFGKAVNKMSESQTGQILSGILKHEL</sequence>
<dbReference type="AlphaFoldDB" id="A0A2L2T3Y1"/>
<dbReference type="Proteomes" id="UP000245910">
    <property type="component" value="Chromosome II"/>
</dbReference>
<keyword evidence="3" id="KW-1185">Reference proteome</keyword>
<evidence type="ECO:0000256" key="1">
    <source>
        <dbReference type="SAM" id="SignalP"/>
    </source>
</evidence>
<feature type="chain" id="PRO_5014759716" description="FAS1 domain-containing protein" evidence="1">
    <location>
        <begin position="24"/>
        <end position="72"/>
    </location>
</feature>
<evidence type="ECO:0000313" key="2">
    <source>
        <dbReference type="EMBL" id="CEI62353.1"/>
    </source>
</evidence>
<evidence type="ECO:0008006" key="4">
    <source>
        <dbReference type="Google" id="ProtNLM"/>
    </source>
</evidence>
<organism evidence="2 3">
    <name type="scientific">Fusarium venenatum</name>
    <dbReference type="NCBI Taxonomy" id="56646"/>
    <lineage>
        <taxon>Eukaryota</taxon>
        <taxon>Fungi</taxon>
        <taxon>Dikarya</taxon>
        <taxon>Ascomycota</taxon>
        <taxon>Pezizomycotina</taxon>
        <taxon>Sordariomycetes</taxon>
        <taxon>Hypocreomycetidae</taxon>
        <taxon>Hypocreales</taxon>
        <taxon>Nectriaceae</taxon>
        <taxon>Fusarium</taxon>
    </lineage>
</organism>
<evidence type="ECO:0000313" key="3">
    <source>
        <dbReference type="Proteomes" id="UP000245910"/>
    </source>
</evidence>
<protein>
    <recommendedName>
        <fullName evidence="4">FAS1 domain-containing protein</fullName>
    </recommendedName>
</protein>
<proteinExistence type="predicted"/>
<dbReference type="EMBL" id="LN649230">
    <property type="protein sequence ID" value="CEI62353.1"/>
    <property type="molecule type" value="Genomic_DNA"/>
</dbReference>